<accession>A0A444GME1</accession>
<dbReference type="AlphaFoldDB" id="A0A444GME1"/>
<dbReference type="InterPro" id="IPR011256">
    <property type="entry name" value="Reg_factor_effector_dom_sf"/>
</dbReference>
<evidence type="ECO:0000313" key="4">
    <source>
        <dbReference type="Proteomes" id="UP000287527"/>
    </source>
</evidence>
<dbReference type="OrthoDB" id="9807923at2"/>
<dbReference type="SMART" id="SM00871">
    <property type="entry name" value="AraC_E_bind"/>
    <property type="match status" value="1"/>
</dbReference>
<dbReference type="InterPro" id="IPR023393">
    <property type="entry name" value="START-like_dom_sf"/>
</dbReference>
<dbReference type="Gene3D" id="3.20.80.10">
    <property type="entry name" value="Regulatory factor, effector binding domain"/>
    <property type="match status" value="1"/>
</dbReference>
<feature type="domain" description="AraC effector-binding" evidence="2">
    <location>
        <begin position="182"/>
        <end position="338"/>
    </location>
</feature>
<comment type="caution">
    <text evidence="3">The sequence shown here is derived from an EMBL/GenBank/DDBJ whole genome shotgun (WGS) entry which is preliminary data.</text>
</comment>
<dbReference type="EMBL" id="SBII01000013">
    <property type="protein sequence ID" value="RWW92190.1"/>
    <property type="molecule type" value="Genomic_DNA"/>
</dbReference>
<protein>
    <submittedName>
        <fullName evidence="3">Transcriptional regulator</fullName>
    </submittedName>
</protein>
<dbReference type="RefSeq" id="WP_128391054.1">
    <property type="nucleotide sequence ID" value="NZ_SBII01000013.1"/>
</dbReference>
<dbReference type="Proteomes" id="UP000287527">
    <property type="component" value="Unassembled WGS sequence"/>
</dbReference>
<reference evidence="3 4" key="1">
    <citation type="submission" date="2019-01" db="EMBL/GenBank/DDBJ databases">
        <title>Flavobacterium sp. nov.,isolated from freshwater.</title>
        <authorList>
            <person name="Zhang R."/>
            <person name="Du Z.-J."/>
        </authorList>
    </citation>
    <scope>NUCLEOTIDE SEQUENCE [LARGE SCALE GENOMIC DNA]</scope>
    <source>
        <strain evidence="3 4">1E403</strain>
    </source>
</reference>
<organism evidence="3 4">
    <name type="scientific">Flavobacterium cerinum</name>
    <dbReference type="NCBI Taxonomy" id="2502784"/>
    <lineage>
        <taxon>Bacteria</taxon>
        <taxon>Pseudomonadati</taxon>
        <taxon>Bacteroidota</taxon>
        <taxon>Flavobacteriia</taxon>
        <taxon>Flavobacteriales</taxon>
        <taxon>Flavobacteriaceae</taxon>
        <taxon>Flavobacterium</taxon>
    </lineage>
</organism>
<gene>
    <name evidence="3" type="ORF">EPI11_16325</name>
</gene>
<feature type="compositionally biased region" description="Low complexity" evidence="1">
    <location>
        <begin position="396"/>
        <end position="421"/>
    </location>
</feature>
<feature type="region of interest" description="Disordered" evidence="1">
    <location>
        <begin position="369"/>
        <end position="433"/>
    </location>
</feature>
<name>A0A444GME1_9FLAO</name>
<evidence type="ECO:0000256" key="1">
    <source>
        <dbReference type="SAM" id="MobiDB-lite"/>
    </source>
</evidence>
<keyword evidence="4" id="KW-1185">Reference proteome</keyword>
<feature type="compositionally biased region" description="Polar residues" evidence="1">
    <location>
        <begin position="383"/>
        <end position="395"/>
    </location>
</feature>
<dbReference type="Gene3D" id="3.30.530.20">
    <property type="match status" value="1"/>
</dbReference>
<sequence length="433" mass="47244">MKIVKYVFLLLLLAIIAVTVFIATQEGKYDIKKERVINVPKAVLYNYINDYKNWENVGILTNSDTTTVYTYSEKSSGNGAQMSWKKDDNTGKVETVKLAENDSILQKAVINDLNSEISWTFKDTLKSTKVTLRLKGNLSFLEKANALLKGGSNEKMEASLEKGLTNIDNFLVKELSIFNIDVKNELVTKTGAFYLGHLVNSKIEDINKKAAEYFPKLQNFIKTNKIVTNGSPFILYKSFDKVQGTASYLICIPIKEEIFTTPGSEFEGGSLLPFTALKTTLKGDYSHLRKAWAKAEKHIIDKALQENTTGQYVELYSKGITKTKRPSEWVTDIYIPIGAPTIVPVTEGVINPVLPTPAATGIKPAATVKPITGTAGSKPATGTVRSSVPSTKPTSAANKPAAGTTKPAAAKPTGTKPTTTPVSKPITQPTTPR</sequence>
<dbReference type="SUPFAM" id="SSF55136">
    <property type="entry name" value="Probable bacterial effector-binding domain"/>
    <property type="match status" value="1"/>
</dbReference>
<dbReference type="InterPro" id="IPR010499">
    <property type="entry name" value="AraC_E-bd"/>
</dbReference>
<proteinExistence type="predicted"/>
<dbReference type="SUPFAM" id="SSF55961">
    <property type="entry name" value="Bet v1-like"/>
    <property type="match status" value="1"/>
</dbReference>
<evidence type="ECO:0000259" key="2">
    <source>
        <dbReference type="SMART" id="SM00871"/>
    </source>
</evidence>
<evidence type="ECO:0000313" key="3">
    <source>
        <dbReference type="EMBL" id="RWW92190.1"/>
    </source>
</evidence>